<accession>A0A7W5VSJ8</accession>
<sequence length="209" mass="22718">MNAWLTRILPDVRRRDVNNDLGDADRLHKRVMMLVPDEFATPARAEAGVLFRLEDTRMGAQLLVQSTYKPQIERLPDGYGEIAVKDLSALLLRLRTGVPVHYRISANPSKRLGRSAGPRAGQISALRGAAAEEWWVRRAATHGLAITTVTSQSQLDVQAKRSSIRHAVVRFDGSAVVQDVDLVRAAVLSGIGRGKAYGCGLLSLAMAAG</sequence>
<keyword evidence="2" id="KW-1185">Reference proteome</keyword>
<name>A0A7W5VSJ8_9ACTN</name>
<dbReference type="GeneID" id="95395662"/>
<gene>
    <name evidence="1" type="ORF">FHR33_009680</name>
</gene>
<evidence type="ECO:0000313" key="2">
    <source>
        <dbReference type="Proteomes" id="UP000579945"/>
    </source>
</evidence>
<dbReference type="AlphaFoldDB" id="A0A7W5VSJ8"/>
<evidence type="ECO:0000313" key="1">
    <source>
        <dbReference type="EMBL" id="MBB3733727.1"/>
    </source>
</evidence>
<dbReference type="Proteomes" id="UP000579945">
    <property type="component" value="Unassembled WGS sequence"/>
</dbReference>
<proteinExistence type="predicted"/>
<dbReference type="RefSeq" id="WP_183662396.1">
    <property type="nucleotide sequence ID" value="NZ_JACIBV010000003.1"/>
</dbReference>
<dbReference type="Pfam" id="PF08798">
    <property type="entry name" value="CRISPR_assoc"/>
    <property type="match status" value="1"/>
</dbReference>
<dbReference type="SMART" id="SM01101">
    <property type="entry name" value="CRISPR_assoc"/>
    <property type="match status" value="1"/>
</dbReference>
<dbReference type="InterPro" id="IPR010179">
    <property type="entry name" value="CRISPR-assoc_prot_Cse3"/>
</dbReference>
<reference evidence="1 2" key="1">
    <citation type="submission" date="2020-08" db="EMBL/GenBank/DDBJ databases">
        <title>Sequencing the genomes of 1000 actinobacteria strains.</title>
        <authorList>
            <person name="Klenk H.-P."/>
        </authorList>
    </citation>
    <scope>NUCLEOTIDE SEQUENCE [LARGE SCALE GENOMIC DNA]</scope>
    <source>
        <strain evidence="1 2">DSM 44320</strain>
    </source>
</reference>
<dbReference type="Gene3D" id="3.30.70.1210">
    <property type="entry name" value="Crispr-associated protein, domain 2"/>
    <property type="match status" value="1"/>
</dbReference>
<dbReference type="CDD" id="cd09727">
    <property type="entry name" value="Cas6_I-E"/>
    <property type="match status" value="1"/>
</dbReference>
<dbReference type="NCBIfam" id="TIGR01907">
    <property type="entry name" value="casE_Cse3"/>
    <property type="match status" value="1"/>
</dbReference>
<protein>
    <submittedName>
        <fullName evidence="1">CRISPR system Cascade subunit CasE</fullName>
    </submittedName>
</protein>
<dbReference type="EMBL" id="JACIBV010000003">
    <property type="protein sequence ID" value="MBB3733727.1"/>
    <property type="molecule type" value="Genomic_DNA"/>
</dbReference>
<comment type="caution">
    <text evidence="1">The sequence shown here is derived from an EMBL/GenBank/DDBJ whole genome shotgun (WGS) entry which is preliminary data.</text>
</comment>
<dbReference type="Gene3D" id="3.30.70.1200">
    <property type="entry name" value="Crispr-associated protein, domain 1"/>
    <property type="match status" value="1"/>
</dbReference>
<dbReference type="SUPFAM" id="SSF117987">
    <property type="entry name" value="CRISPR-associated protein"/>
    <property type="match status" value="2"/>
</dbReference>
<organism evidence="1 2">
    <name type="scientific">Nonomuraea dietziae</name>
    <dbReference type="NCBI Taxonomy" id="65515"/>
    <lineage>
        <taxon>Bacteria</taxon>
        <taxon>Bacillati</taxon>
        <taxon>Actinomycetota</taxon>
        <taxon>Actinomycetes</taxon>
        <taxon>Streptosporangiales</taxon>
        <taxon>Streptosporangiaceae</taxon>
        <taxon>Nonomuraea</taxon>
    </lineage>
</organism>